<dbReference type="InterPro" id="IPR032675">
    <property type="entry name" value="LRR_dom_sf"/>
</dbReference>
<name>M2QLQ3_CERS8</name>
<gene>
    <name evidence="1" type="ORF">CERSUDRAFT_114574</name>
</gene>
<protein>
    <recommendedName>
        <fullName evidence="3">F-box domain-containing protein</fullName>
    </recommendedName>
</protein>
<dbReference type="EMBL" id="KB445796">
    <property type="protein sequence ID" value="EMD37933.1"/>
    <property type="molecule type" value="Genomic_DNA"/>
</dbReference>
<evidence type="ECO:0000313" key="1">
    <source>
        <dbReference type="EMBL" id="EMD37933.1"/>
    </source>
</evidence>
<dbReference type="OrthoDB" id="3543113at2759"/>
<reference evidence="1 2" key="1">
    <citation type="journal article" date="2012" name="Proc. Natl. Acad. Sci. U.S.A.">
        <title>Comparative genomics of Ceriporiopsis subvermispora and Phanerochaete chrysosporium provide insight into selective ligninolysis.</title>
        <authorList>
            <person name="Fernandez-Fueyo E."/>
            <person name="Ruiz-Duenas F.J."/>
            <person name="Ferreira P."/>
            <person name="Floudas D."/>
            <person name="Hibbett D.S."/>
            <person name="Canessa P."/>
            <person name="Larrondo L.F."/>
            <person name="James T.Y."/>
            <person name="Seelenfreund D."/>
            <person name="Lobos S."/>
            <person name="Polanco R."/>
            <person name="Tello M."/>
            <person name="Honda Y."/>
            <person name="Watanabe T."/>
            <person name="Watanabe T."/>
            <person name="Ryu J.S."/>
            <person name="Kubicek C.P."/>
            <person name="Schmoll M."/>
            <person name="Gaskell J."/>
            <person name="Hammel K.E."/>
            <person name="St John F.J."/>
            <person name="Vanden Wymelenberg A."/>
            <person name="Sabat G."/>
            <person name="Splinter BonDurant S."/>
            <person name="Syed K."/>
            <person name="Yadav J.S."/>
            <person name="Doddapaneni H."/>
            <person name="Subramanian V."/>
            <person name="Lavin J.L."/>
            <person name="Oguiza J.A."/>
            <person name="Perez G."/>
            <person name="Pisabarro A.G."/>
            <person name="Ramirez L."/>
            <person name="Santoyo F."/>
            <person name="Master E."/>
            <person name="Coutinho P.M."/>
            <person name="Henrissat B."/>
            <person name="Lombard V."/>
            <person name="Magnuson J.K."/>
            <person name="Kuees U."/>
            <person name="Hori C."/>
            <person name="Igarashi K."/>
            <person name="Samejima M."/>
            <person name="Held B.W."/>
            <person name="Barry K.W."/>
            <person name="LaButti K.M."/>
            <person name="Lapidus A."/>
            <person name="Lindquist E.A."/>
            <person name="Lucas S.M."/>
            <person name="Riley R."/>
            <person name="Salamov A.A."/>
            <person name="Hoffmeister D."/>
            <person name="Schwenk D."/>
            <person name="Hadar Y."/>
            <person name="Yarden O."/>
            <person name="de Vries R.P."/>
            <person name="Wiebenga A."/>
            <person name="Stenlid J."/>
            <person name="Eastwood D."/>
            <person name="Grigoriev I.V."/>
            <person name="Berka R.M."/>
            <person name="Blanchette R.A."/>
            <person name="Kersten P."/>
            <person name="Martinez A.T."/>
            <person name="Vicuna R."/>
            <person name="Cullen D."/>
        </authorList>
    </citation>
    <scope>NUCLEOTIDE SEQUENCE [LARGE SCALE GENOMIC DNA]</scope>
    <source>
        <strain evidence="1 2">B</strain>
    </source>
</reference>
<evidence type="ECO:0008006" key="3">
    <source>
        <dbReference type="Google" id="ProtNLM"/>
    </source>
</evidence>
<dbReference type="AlphaFoldDB" id="M2QLQ3"/>
<sequence length="531" mass="59511">MHRALETPEIITLILRYAKTPDGSTDNPTLAAVARTCRILSDIALDLLWERQEGLVNFIRCMPEDAWVLEPVSEGEDGYVAHDKPRARLNLTRDIIPGDWSRFNFYASRTKDLTLYDHGMRLRVALPAATLTVLALSCPVNPLFPSLQNVHAQHAPKSHINFLPTLVSPALRRFALSDDCLPTWHCIYIVAYVAHRSRDLEELRLDLGTGEVDIALLQESLESFRKLRLVDLRLPPGSDICSMFKSMTLCPSLSSITIIFPRTPTPIIRPDVLRDLVETQHFTRIAEVYFRSIGSISVMSRLLPIFSSSALKTLVLSFSCCFTEVAQQLLVDIGRHIDHATLQRLEVNFLDLDSLAETGDPYPALSLAAFIPLRAFRQMRIFAFNADADLDLDDEDFRDVVKSWPMLRELHLPKFRGLHLGHVPKLTLGTLLSLADYCPMLEMITVALDATAVNASGSSRPAAGITLPSLTRLDISGSPIRSPLDVALFLSDLCPQRCDIDWYTSPYAASVYKPRWLEVQSLLGVLCIVRR</sequence>
<accession>M2QLQ3</accession>
<dbReference type="SUPFAM" id="SSF52047">
    <property type="entry name" value="RNI-like"/>
    <property type="match status" value="1"/>
</dbReference>
<evidence type="ECO:0000313" key="2">
    <source>
        <dbReference type="Proteomes" id="UP000016930"/>
    </source>
</evidence>
<dbReference type="HOGENOM" id="CLU_021164_0_0_1"/>
<organism evidence="1 2">
    <name type="scientific">Ceriporiopsis subvermispora (strain B)</name>
    <name type="common">White-rot fungus</name>
    <name type="synonym">Gelatoporia subvermispora</name>
    <dbReference type="NCBI Taxonomy" id="914234"/>
    <lineage>
        <taxon>Eukaryota</taxon>
        <taxon>Fungi</taxon>
        <taxon>Dikarya</taxon>
        <taxon>Basidiomycota</taxon>
        <taxon>Agaricomycotina</taxon>
        <taxon>Agaricomycetes</taxon>
        <taxon>Polyporales</taxon>
        <taxon>Gelatoporiaceae</taxon>
        <taxon>Gelatoporia</taxon>
    </lineage>
</organism>
<dbReference type="Proteomes" id="UP000016930">
    <property type="component" value="Unassembled WGS sequence"/>
</dbReference>
<keyword evidence="2" id="KW-1185">Reference proteome</keyword>
<dbReference type="STRING" id="914234.M2QLQ3"/>
<proteinExistence type="predicted"/>
<dbReference type="Gene3D" id="3.80.10.10">
    <property type="entry name" value="Ribonuclease Inhibitor"/>
    <property type="match status" value="1"/>
</dbReference>